<evidence type="ECO:0000256" key="3">
    <source>
        <dbReference type="ARBA" id="ARBA00013287"/>
    </source>
</evidence>
<evidence type="ECO:0000256" key="2">
    <source>
        <dbReference type="ARBA" id="ARBA00009322"/>
    </source>
</evidence>
<dbReference type="AlphaFoldDB" id="A0A1A0HHY9"/>
<dbReference type="EMBL" id="LXTC01000001">
    <property type="protein sequence ID" value="OBA23497.1"/>
    <property type="molecule type" value="Genomic_DNA"/>
</dbReference>
<dbReference type="STRING" id="869754.A0A1A0HHY9"/>
<comment type="similarity">
    <text evidence="2 6">Belongs to the AIM24 family.</text>
</comment>
<dbReference type="GeneID" id="30026793"/>
<name>A0A1A0HHY9_9ASCO</name>
<protein>
    <recommendedName>
        <fullName evidence="3 6">Altered inheritance of mitochondria protein 24, mitochondrial</fullName>
    </recommendedName>
</protein>
<evidence type="ECO:0000313" key="8">
    <source>
        <dbReference type="Proteomes" id="UP000092555"/>
    </source>
</evidence>
<comment type="caution">
    <text evidence="7">The sequence shown here is derived from an EMBL/GenBank/DDBJ whole genome shotgun (WGS) entry which is preliminary data.</text>
</comment>
<sequence>MTSYAVLPARAAQPRFFWARGLSFNQAPKALGPVPVVFPGVNLLPALDAVEELPTLRSVDDVRLEALGSPPQALSVAAPPSLPVYIRRNTMMTLQANMDHVRFQSRLLAPLQRLMSGNFVLRYQEIVGTEPFSVLVLASSPSWFPSLFSRTTQKSFTNLALDGAADWALFKRDALQVYAGPSLEISMRRVPARISRRFSKHLKLRLREPTGLYRWYRPGYTFVHGRGALGLVGNGMVYSASVAEGELIAVSRAHLLGISVNGPHDLENCIVAHKNPVKMENVVLVPPPQAASLNTWRDVWTQLKYYYWRLFDLLRKFRGRSMQQAIGNQDFVKVVGPRTILLQSGVPQESFERKFDLPRLTPASHVQIVPEKLVENKPADYLNVVTIEPGKAPKIESTDDFKDGLRHKN</sequence>
<evidence type="ECO:0000256" key="5">
    <source>
        <dbReference type="ARBA" id="ARBA00023128"/>
    </source>
</evidence>
<dbReference type="PANTHER" id="PTHR36959:SF2">
    <property type="entry name" value="ALTERED INHERITANCE OF MITOCHONDRIA PROTEIN 24, MITOCHONDRIAL"/>
    <property type="match status" value="1"/>
</dbReference>
<dbReference type="InterPro" id="IPR002838">
    <property type="entry name" value="AIM24"/>
</dbReference>
<evidence type="ECO:0000256" key="4">
    <source>
        <dbReference type="ARBA" id="ARBA00022946"/>
    </source>
</evidence>
<dbReference type="OrthoDB" id="5295771at2759"/>
<dbReference type="GO" id="GO:0007007">
    <property type="term" value="P:inner mitochondrial membrane organization"/>
    <property type="evidence" value="ECO:0007669"/>
    <property type="project" value="TreeGrafter"/>
</dbReference>
<comment type="subcellular location">
    <subcellularLocation>
        <location evidence="1 6">Mitochondrion</location>
    </subcellularLocation>
</comment>
<keyword evidence="5 6" id="KW-0496">Mitochondrion</keyword>
<evidence type="ECO:0000256" key="6">
    <source>
        <dbReference type="RuleBase" id="RU363045"/>
    </source>
</evidence>
<dbReference type="RefSeq" id="XP_018713978.1">
    <property type="nucleotide sequence ID" value="XM_018853817.1"/>
</dbReference>
<organism evidence="7 8">
    <name type="scientific">Metschnikowia bicuspidata var. bicuspidata NRRL YB-4993</name>
    <dbReference type="NCBI Taxonomy" id="869754"/>
    <lineage>
        <taxon>Eukaryota</taxon>
        <taxon>Fungi</taxon>
        <taxon>Dikarya</taxon>
        <taxon>Ascomycota</taxon>
        <taxon>Saccharomycotina</taxon>
        <taxon>Pichiomycetes</taxon>
        <taxon>Metschnikowiaceae</taxon>
        <taxon>Metschnikowia</taxon>
    </lineage>
</organism>
<proteinExistence type="inferred from homology"/>
<evidence type="ECO:0000313" key="7">
    <source>
        <dbReference type="EMBL" id="OBA23497.1"/>
    </source>
</evidence>
<dbReference type="Pfam" id="PF01987">
    <property type="entry name" value="AIM24"/>
    <property type="match status" value="1"/>
</dbReference>
<keyword evidence="8" id="KW-1185">Reference proteome</keyword>
<evidence type="ECO:0000256" key="1">
    <source>
        <dbReference type="ARBA" id="ARBA00004173"/>
    </source>
</evidence>
<keyword evidence="4" id="KW-0809">Transit peptide</keyword>
<reference evidence="7 8" key="1">
    <citation type="submission" date="2016-05" db="EMBL/GenBank/DDBJ databases">
        <title>Comparative genomics of biotechnologically important yeasts.</title>
        <authorList>
            <consortium name="DOE Joint Genome Institute"/>
            <person name="Riley R."/>
            <person name="Haridas S."/>
            <person name="Wolfe K.H."/>
            <person name="Lopes M.R."/>
            <person name="Hittinger C.T."/>
            <person name="Goker M."/>
            <person name="Salamov A."/>
            <person name="Wisecaver J."/>
            <person name="Long T.M."/>
            <person name="Aerts A.L."/>
            <person name="Barry K."/>
            <person name="Choi C."/>
            <person name="Clum A."/>
            <person name="Coughlan A.Y."/>
            <person name="Deshpande S."/>
            <person name="Douglass A.P."/>
            <person name="Hanson S.J."/>
            <person name="Klenk H.-P."/>
            <person name="LaButti K."/>
            <person name="Lapidus A."/>
            <person name="Lindquist E."/>
            <person name="Lipzen A."/>
            <person name="Meier-kolthoff J.P."/>
            <person name="Ohm R.A."/>
            <person name="Otillar R.P."/>
            <person name="Pangilinan J."/>
            <person name="Peng Y."/>
            <person name="Rokas A."/>
            <person name="Rosa C.A."/>
            <person name="Scheuner C."/>
            <person name="Sibirny A.A."/>
            <person name="Slot J.C."/>
            <person name="Stielow J.B."/>
            <person name="Sun H."/>
            <person name="Kurtzman C.P."/>
            <person name="Blackwell M."/>
            <person name="Grigoriev I.V."/>
            <person name="Jeffries T.W."/>
        </authorList>
    </citation>
    <scope>NUCLEOTIDE SEQUENCE [LARGE SCALE GENOMIC DNA]</scope>
    <source>
        <strain evidence="7 8">NRRL YB-4993</strain>
    </source>
</reference>
<dbReference type="Proteomes" id="UP000092555">
    <property type="component" value="Unassembled WGS sequence"/>
</dbReference>
<dbReference type="GO" id="GO:0005743">
    <property type="term" value="C:mitochondrial inner membrane"/>
    <property type="evidence" value="ECO:0007669"/>
    <property type="project" value="TreeGrafter"/>
</dbReference>
<accession>A0A1A0HHY9</accession>
<dbReference type="PANTHER" id="PTHR36959">
    <property type="entry name" value="ALTERED INHERITANCE OF MITOCHONDRIA PROTEIN 24, MITOCHONDRIAL"/>
    <property type="match status" value="1"/>
</dbReference>
<gene>
    <name evidence="7" type="ORF">METBIDRAFT_106434</name>
</gene>